<evidence type="ECO:0000256" key="1">
    <source>
        <dbReference type="SAM" id="MobiDB-lite"/>
    </source>
</evidence>
<comment type="caution">
    <text evidence="2">The sequence shown here is derived from an EMBL/GenBank/DDBJ whole genome shotgun (WGS) entry which is preliminary data.</text>
</comment>
<feature type="non-terminal residue" evidence="2">
    <location>
        <position position="56"/>
    </location>
</feature>
<evidence type="ECO:0000313" key="3">
    <source>
        <dbReference type="Proteomes" id="UP000824469"/>
    </source>
</evidence>
<dbReference type="Proteomes" id="UP000824469">
    <property type="component" value="Unassembled WGS sequence"/>
</dbReference>
<proteinExistence type="predicted"/>
<evidence type="ECO:0000313" key="2">
    <source>
        <dbReference type="EMBL" id="KAH9301571.1"/>
    </source>
</evidence>
<dbReference type="EMBL" id="JAHRHJ020000009">
    <property type="protein sequence ID" value="KAH9301571.1"/>
    <property type="molecule type" value="Genomic_DNA"/>
</dbReference>
<protein>
    <submittedName>
        <fullName evidence="2">Uncharacterized protein</fullName>
    </submittedName>
</protein>
<gene>
    <name evidence="2" type="ORF">KI387_013154</name>
</gene>
<feature type="non-terminal residue" evidence="2">
    <location>
        <position position="1"/>
    </location>
</feature>
<dbReference type="AlphaFoldDB" id="A0AA38FHC0"/>
<accession>A0AA38FHC0</accession>
<sequence>AACPRCASVRGEEERSDSYSERSLRRREHWEGPRWAETSSSRCFELDRRRSGGTAG</sequence>
<reference evidence="2 3" key="1">
    <citation type="journal article" date="2021" name="Nat. Plants">
        <title>The Taxus genome provides insights into paclitaxel biosynthesis.</title>
        <authorList>
            <person name="Xiong X."/>
            <person name="Gou J."/>
            <person name="Liao Q."/>
            <person name="Li Y."/>
            <person name="Zhou Q."/>
            <person name="Bi G."/>
            <person name="Li C."/>
            <person name="Du R."/>
            <person name="Wang X."/>
            <person name="Sun T."/>
            <person name="Guo L."/>
            <person name="Liang H."/>
            <person name="Lu P."/>
            <person name="Wu Y."/>
            <person name="Zhang Z."/>
            <person name="Ro D.K."/>
            <person name="Shang Y."/>
            <person name="Huang S."/>
            <person name="Yan J."/>
        </authorList>
    </citation>
    <scope>NUCLEOTIDE SEQUENCE [LARGE SCALE GENOMIC DNA]</scope>
    <source>
        <strain evidence="2">Ta-2019</strain>
    </source>
</reference>
<feature type="compositionally biased region" description="Basic and acidic residues" evidence="1">
    <location>
        <begin position="10"/>
        <end position="34"/>
    </location>
</feature>
<organism evidence="2 3">
    <name type="scientific">Taxus chinensis</name>
    <name type="common">Chinese yew</name>
    <name type="synonym">Taxus wallichiana var. chinensis</name>
    <dbReference type="NCBI Taxonomy" id="29808"/>
    <lineage>
        <taxon>Eukaryota</taxon>
        <taxon>Viridiplantae</taxon>
        <taxon>Streptophyta</taxon>
        <taxon>Embryophyta</taxon>
        <taxon>Tracheophyta</taxon>
        <taxon>Spermatophyta</taxon>
        <taxon>Pinopsida</taxon>
        <taxon>Pinidae</taxon>
        <taxon>Conifers II</taxon>
        <taxon>Cupressales</taxon>
        <taxon>Taxaceae</taxon>
        <taxon>Taxus</taxon>
    </lineage>
</organism>
<name>A0AA38FHC0_TAXCH</name>
<keyword evidence="3" id="KW-1185">Reference proteome</keyword>
<feature type="region of interest" description="Disordered" evidence="1">
    <location>
        <begin position="1"/>
        <end position="40"/>
    </location>
</feature>